<dbReference type="Pfam" id="PF08447">
    <property type="entry name" value="PAS_3"/>
    <property type="match status" value="1"/>
</dbReference>
<dbReference type="InterPro" id="IPR001633">
    <property type="entry name" value="EAL_dom"/>
</dbReference>
<proteinExistence type="predicted"/>
<dbReference type="PANTHER" id="PTHR44757:SF10">
    <property type="entry name" value="MEMBRANE PROTEIN"/>
    <property type="match status" value="1"/>
</dbReference>
<dbReference type="Pfam" id="PF00563">
    <property type="entry name" value="EAL"/>
    <property type="match status" value="1"/>
</dbReference>
<dbReference type="Proteomes" id="UP000647241">
    <property type="component" value="Unassembled WGS sequence"/>
</dbReference>
<dbReference type="CDD" id="cd01948">
    <property type="entry name" value="EAL"/>
    <property type="match status" value="1"/>
</dbReference>
<dbReference type="SMART" id="SM00091">
    <property type="entry name" value="PAS"/>
    <property type="match status" value="3"/>
</dbReference>
<dbReference type="RefSeq" id="WP_188553064.1">
    <property type="nucleotide sequence ID" value="NZ_BMGT01000001.1"/>
</dbReference>
<dbReference type="InterPro" id="IPR035919">
    <property type="entry name" value="EAL_sf"/>
</dbReference>
<dbReference type="SUPFAM" id="SSF141868">
    <property type="entry name" value="EAL domain-like"/>
    <property type="match status" value="1"/>
</dbReference>
<dbReference type="PROSITE" id="PS50883">
    <property type="entry name" value="EAL"/>
    <property type="match status" value="1"/>
</dbReference>
<accession>A0A917M0S8</accession>
<reference evidence="4" key="1">
    <citation type="journal article" date="2014" name="Int. J. Syst. Evol. Microbiol.">
        <title>Complete genome sequence of Corynebacterium casei LMG S-19264T (=DSM 44701T), isolated from a smear-ripened cheese.</title>
        <authorList>
            <consortium name="US DOE Joint Genome Institute (JGI-PGF)"/>
            <person name="Walter F."/>
            <person name="Albersmeier A."/>
            <person name="Kalinowski J."/>
            <person name="Ruckert C."/>
        </authorList>
    </citation>
    <scope>NUCLEOTIDE SEQUENCE</scope>
    <source>
        <strain evidence="4">CGMCC 1.12997</strain>
    </source>
</reference>
<feature type="domain" description="PAC" evidence="2">
    <location>
        <begin position="351"/>
        <end position="405"/>
    </location>
</feature>
<dbReference type="EMBL" id="BMGT01000001">
    <property type="protein sequence ID" value="GGG70479.1"/>
    <property type="molecule type" value="Genomic_DNA"/>
</dbReference>
<dbReference type="PROSITE" id="PS50113">
    <property type="entry name" value="PAC"/>
    <property type="match status" value="3"/>
</dbReference>
<feature type="domain" description="EAL" evidence="3">
    <location>
        <begin position="2"/>
        <end position="252"/>
    </location>
</feature>
<feature type="domain" description="PAS" evidence="1">
    <location>
        <begin position="279"/>
        <end position="348"/>
    </location>
</feature>
<evidence type="ECO:0000259" key="1">
    <source>
        <dbReference type="PROSITE" id="PS50112"/>
    </source>
</evidence>
<dbReference type="SMART" id="SM00086">
    <property type="entry name" value="PAC"/>
    <property type="match status" value="3"/>
</dbReference>
<sequence length="677" mass="74946">MVAAHPTDLRKALNADEITPYFQPIVELRTGVLTGFEALARWRHPIQGPVSPDIFIPLAEENGLIGILTRNLLRRVFTVATSIPEELSISFNISPLQFGDRSLSQQISSAAKLAGFSLKRLILEITESALIGNMDQAQSIAQELKDLGVSLALDDFGTGYSSLRHLQALPFDELKIDASFVREMSDTRESRKIVAAIIGLGHSLSLTTVAEGVETTEQAEMLLRLGCDIGQGWLYGPPVPPSDLAAFLSTQSLSPSTGISTKTNEGGALLNLEAMPTQRLAQLQAIYEGAPVGLCFLDRNLRYVNINRQLAEMNGVSIAQHLGRTVADVIPELFPEIEPYLRRVLQGETFTDLEITTPRKDAEGHNTTLLVAYLPVLDEADEVVGISAAIIDITSRKRIEEALRESEEHFRSFVELNPQIPWTSDAQGRILTAGPRWETATGWKPEEALDQGWVKALHPADVIRTLRRWADCLRTGEPIDVEFRIGRGDGVWRWMRSRAAPRRDSEGNIVRWYGTVEDIDDQKKAERSLRESEALLRAVFDAVPVGLIISESPSNGIIMSNPRAEAIFQRGIPLGSKIDSYRNTNLFHHDGRPFGPEEYLSERAVRSGEITESDDILYRRDNGSHVWIKVTAAPVHGKNGGIAGVALSIQDIGKSTLEKQRLLDRIAELEQQLKNRS</sequence>
<dbReference type="InterPro" id="IPR001610">
    <property type="entry name" value="PAC"/>
</dbReference>
<dbReference type="InterPro" id="IPR052155">
    <property type="entry name" value="Biofilm_reg_signaling"/>
</dbReference>
<dbReference type="CDD" id="cd00130">
    <property type="entry name" value="PAS"/>
    <property type="match status" value="2"/>
</dbReference>
<dbReference type="InterPro" id="IPR013656">
    <property type="entry name" value="PAS_4"/>
</dbReference>
<dbReference type="NCBIfam" id="TIGR00229">
    <property type="entry name" value="sensory_box"/>
    <property type="match status" value="3"/>
</dbReference>
<dbReference type="InterPro" id="IPR000700">
    <property type="entry name" value="PAS-assoc_C"/>
</dbReference>
<comment type="caution">
    <text evidence="4">The sequence shown here is derived from an EMBL/GenBank/DDBJ whole genome shotgun (WGS) entry which is preliminary data.</text>
</comment>
<feature type="domain" description="PAS" evidence="1">
    <location>
        <begin position="406"/>
        <end position="461"/>
    </location>
</feature>
<dbReference type="PROSITE" id="PS50112">
    <property type="entry name" value="PAS"/>
    <property type="match status" value="2"/>
</dbReference>
<gene>
    <name evidence="4" type="ORF">GCM10011585_10780</name>
</gene>
<feature type="domain" description="PAC" evidence="2">
    <location>
        <begin position="479"/>
        <end position="531"/>
    </location>
</feature>
<keyword evidence="5" id="KW-1185">Reference proteome</keyword>
<dbReference type="SMART" id="SM00052">
    <property type="entry name" value="EAL"/>
    <property type="match status" value="1"/>
</dbReference>
<dbReference type="Gene3D" id="3.20.20.450">
    <property type="entry name" value="EAL domain"/>
    <property type="match status" value="1"/>
</dbReference>
<dbReference type="InterPro" id="IPR013655">
    <property type="entry name" value="PAS_fold_3"/>
</dbReference>
<organism evidence="4 5">
    <name type="scientific">Edaphobacter dinghuensis</name>
    <dbReference type="NCBI Taxonomy" id="1560005"/>
    <lineage>
        <taxon>Bacteria</taxon>
        <taxon>Pseudomonadati</taxon>
        <taxon>Acidobacteriota</taxon>
        <taxon>Terriglobia</taxon>
        <taxon>Terriglobales</taxon>
        <taxon>Acidobacteriaceae</taxon>
        <taxon>Edaphobacter</taxon>
    </lineage>
</organism>
<evidence type="ECO:0008006" key="6">
    <source>
        <dbReference type="Google" id="ProtNLM"/>
    </source>
</evidence>
<evidence type="ECO:0000313" key="4">
    <source>
        <dbReference type="EMBL" id="GGG70479.1"/>
    </source>
</evidence>
<dbReference type="PANTHER" id="PTHR44757">
    <property type="entry name" value="DIGUANYLATE CYCLASE DGCP"/>
    <property type="match status" value="1"/>
</dbReference>
<evidence type="ECO:0000259" key="3">
    <source>
        <dbReference type="PROSITE" id="PS50883"/>
    </source>
</evidence>
<evidence type="ECO:0000259" key="2">
    <source>
        <dbReference type="PROSITE" id="PS50113"/>
    </source>
</evidence>
<dbReference type="Pfam" id="PF13426">
    <property type="entry name" value="PAS_9"/>
    <property type="match status" value="1"/>
</dbReference>
<dbReference type="InterPro" id="IPR000014">
    <property type="entry name" value="PAS"/>
</dbReference>
<evidence type="ECO:0000313" key="5">
    <source>
        <dbReference type="Proteomes" id="UP000647241"/>
    </source>
</evidence>
<dbReference type="Gene3D" id="3.30.450.20">
    <property type="entry name" value="PAS domain"/>
    <property type="match status" value="3"/>
</dbReference>
<name>A0A917M0S8_9BACT</name>
<dbReference type="SUPFAM" id="SSF55785">
    <property type="entry name" value="PYP-like sensor domain (PAS domain)"/>
    <property type="match status" value="3"/>
</dbReference>
<reference evidence="4" key="2">
    <citation type="submission" date="2020-09" db="EMBL/GenBank/DDBJ databases">
        <authorList>
            <person name="Sun Q."/>
            <person name="Zhou Y."/>
        </authorList>
    </citation>
    <scope>NUCLEOTIDE SEQUENCE</scope>
    <source>
        <strain evidence="4">CGMCC 1.12997</strain>
    </source>
</reference>
<protein>
    <recommendedName>
        <fullName evidence="6">PAS domain S-box-containing protein</fullName>
    </recommendedName>
</protein>
<dbReference type="FunFam" id="3.30.450.20:FF:000099">
    <property type="entry name" value="Sensory box sensor histidine kinase"/>
    <property type="match status" value="1"/>
</dbReference>
<feature type="domain" description="PAC" evidence="2">
    <location>
        <begin position="612"/>
        <end position="664"/>
    </location>
</feature>
<dbReference type="InterPro" id="IPR035965">
    <property type="entry name" value="PAS-like_dom_sf"/>
</dbReference>
<dbReference type="Pfam" id="PF08448">
    <property type="entry name" value="PAS_4"/>
    <property type="match status" value="1"/>
</dbReference>
<dbReference type="AlphaFoldDB" id="A0A917M0S8"/>